<evidence type="ECO:0000256" key="1">
    <source>
        <dbReference type="SAM" id="Phobius"/>
    </source>
</evidence>
<dbReference type="Proteomes" id="UP001589776">
    <property type="component" value="Unassembled WGS sequence"/>
</dbReference>
<sequence length="54" mass="5671">MDKFIPSLGGLIGGYALIHTPVPAEIALVLDVVGAIAMIAFSGILMYQGIRSLR</sequence>
<reference evidence="2 3" key="1">
    <citation type="submission" date="2024-09" db="EMBL/GenBank/DDBJ databases">
        <authorList>
            <person name="Sun Q."/>
            <person name="Mori K."/>
        </authorList>
    </citation>
    <scope>NUCLEOTIDE SEQUENCE [LARGE SCALE GENOMIC DNA]</scope>
    <source>
        <strain evidence="2 3">CCM 7759</strain>
    </source>
</reference>
<feature type="transmembrane region" description="Helical" evidence="1">
    <location>
        <begin position="26"/>
        <end position="47"/>
    </location>
</feature>
<gene>
    <name evidence="2" type="ORF">ACFFK0_11450</name>
</gene>
<keyword evidence="1" id="KW-0812">Transmembrane</keyword>
<comment type="caution">
    <text evidence="2">The sequence shown here is derived from an EMBL/GenBank/DDBJ whole genome shotgun (WGS) entry which is preliminary data.</text>
</comment>
<accession>A0ABV6DK81</accession>
<evidence type="ECO:0000313" key="2">
    <source>
        <dbReference type="EMBL" id="MFC0213064.1"/>
    </source>
</evidence>
<keyword evidence="1" id="KW-1133">Transmembrane helix</keyword>
<name>A0ABV6DK81_9BACL</name>
<keyword evidence="3" id="KW-1185">Reference proteome</keyword>
<evidence type="ECO:0000313" key="3">
    <source>
        <dbReference type="Proteomes" id="UP001589776"/>
    </source>
</evidence>
<protein>
    <submittedName>
        <fullName evidence="2">Uncharacterized protein</fullName>
    </submittedName>
</protein>
<dbReference type="EMBL" id="JBHLWN010000045">
    <property type="protein sequence ID" value="MFC0213064.1"/>
    <property type="molecule type" value="Genomic_DNA"/>
</dbReference>
<proteinExistence type="predicted"/>
<dbReference type="RefSeq" id="WP_377470317.1">
    <property type="nucleotide sequence ID" value="NZ_JBHLWN010000045.1"/>
</dbReference>
<organism evidence="2 3">
    <name type="scientific">Paenibacillus chartarius</name>
    <dbReference type="NCBI Taxonomy" id="747481"/>
    <lineage>
        <taxon>Bacteria</taxon>
        <taxon>Bacillati</taxon>
        <taxon>Bacillota</taxon>
        <taxon>Bacilli</taxon>
        <taxon>Bacillales</taxon>
        <taxon>Paenibacillaceae</taxon>
        <taxon>Paenibacillus</taxon>
    </lineage>
</organism>
<keyword evidence="1" id="KW-0472">Membrane</keyword>